<gene>
    <name evidence="1" type="ORF">Pla111_23360</name>
</gene>
<accession>A0A5C5VZN9</accession>
<proteinExistence type="predicted"/>
<dbReference type="AlphaFoldDB" id="A0A5C5VZN9"/>
<dbReference type="EMBL" id="SJPH01000004">
    <property type="protein sequence ID" value="TWT43385.1"/>
    <property type="molecule type" value="Genomic_DNA"/>
</dbReference>
<sequence>MLIKTSQPRRRVATNVCLRLPRLLALLTIILCGEAHAVEIDFGSSTDLNGFLRRNEFQWLPILWAPDGGVGG</sequence>
<organism evidence="1 2">
    <name type="scientific">Botrimarina hoheduenensis</name>
    <dbReference type="NCBI Taxonomy" id="2528000"/>
    <lineage>
        <taxon>Bacteria</taxon>
        <taxon>Pseudomonadati</taxon>
        <taxon>Planctomycetota</taxon>
        <taxon>Planctomycetia</taxon>
        <taxon>Pirellulales</taxon>
        <taxon>Lacipirellulaceae</taxon>
        <taxon>Botrimarina</taxon>
    </lineage>
</organism>
<comment type="caution">
    <text evidence="1">The sequence shown here is derived from an EMBL/GenBank/DDBJ whole genome shotgun (WGS) entry which is preliminary data.</text>
</comment>
<name>A0A5C5VZN9_9BACT</name>
<dbReference type="Proteomes" id="UP000318995">
    <property type="component" value="Unassembled WGS sequence"/>
</dbReference>
<dbReference type="RefSeq" id="WP_146574450.1">
    <property type="nucleotide sequence ID" value="NZ_SJPH01000004.1"/>
</dbReference>
<keyword evidence="2" id="KW-1185">Reference proteome</keyword>
<reference evidence="1 2" key="1">
    <citation type="submission" date="2019-02" db="EMBL/GenBank/DDBJ databases">
        <title>Deep-cultivation of Planctomycetes and their phenomic and genomic characterization uncovers novel biology.</title>
        <authorList>
            <person name="Wiegand S."/>
            <person name="Jogler M."/>
            <person name="Boedeker C."/>
            <person name="Pinto D."/>
            <person name="Vollmers J."/>
            <person name="Rivas-Marin E."/>
            <person name="Kohn T."/>
            <person name="Peeters S.H."/>
            <person name="Heuer A."/>
            <person name="Rast P."/>
            <person name="Oberbeckmann S."/>
            <person name="Bunk B."/>
            <person name="Jeske O."/>
            <person name="Meyerdierks A."/>
            <person name="Storesund J.E."/>
            <person name="Kallscheuer N."/>
            <person name="Luecker S."/>
            <person name="Lage O.M."/>
            <person name="Pohl T."/>
            <person name="Merkel B.J."/>
            <person name="Hornburger P."/>
            <person name="Mueller R.-W."/>
            <person name="Bruemmer F."/>
            <person name="Labrenz M."/>
            <person name="Spormann A.M."/>
            <person name="Op Den Camp H."/>
            <person name="Overmann J."/>
            <person name="Amann R."/>
            <person name="Jetten M.S.M."/>
            <person name="Mascher T."/>
            <person name="Medema M.H."/>
            <person name="Devos D.P."/>
            <person name="Kaster A.-K."/>
            <person name="Ovreas L."/>
            <person name="Rohde M."/>
            <person name="Galperin M.Y."/>
            <person name="Jogler C."/>
        </authorList>
    </citation>
    <scope>NUCLEOTIDE SEQUENCE [LARGE SCALE GENOMIC DNA]</scope>
    <source>
        <strain evidence="1 2">Pla111</strain>
    </source>
</reference>
<evidence type="ECO:0000313" key="2">
    <source>
        <dbReference type="Proteomes" id="UP000318995"/>
    </source>
</evidence>
<protein>
    <submittedName>
        <fullName evidence="1">Uncharacterized protein</fullName>
    </submittedName>
</protein>
<evidence type="ECO:0000313" key="1">
    <source>
        <dbReference type="EMBL" id="TWT43385.1"/>
    </source>
</evidence>